<gene>
    <name evidence="7" type="ORF">J8C06_07530</name>
</gene>
<dbReference type="InterPro" id="IPR044666">
    <property type="entry name" value="Cyclophilin_A-like"/>
</dbReference>
<feature type="region of interest" description="Disordered" evidence="5">
    <location>
        <begin position="1"/>
        <end position="44"/>
    </location>
</feature>
<dbReference type="PROSITE" id="PS50072">
    <property type="entry name" value="CSA_PPIASE_2"/>
    <property type="match status" value="1"/>
</dbReference>
<organism evidence="7 8">
    <name type="scientific">Chloracidobacterium validum</name>
    <dbReference type="NCBI Taxonomy" id="2821543"/>
    <lineage>
        <taxon>Bacteria</taxon>
        <taxon>Pseudomonadati</taxon>
        <taxon>Acidobacteriota</taxon>
        <taxon>Terriglobia</taxon>
        <taxon>Terriglobales</taxon>
        <taxon>Acidobacteriaceae</taxon>
        <taxon>Chloracidobacterium</taxon>
    </lineage>
</organism>
<dbReference type="Proteomes" id="UP000676506">
    <property type="component" value="Chromosome 1"/>
</dbReference>
<protein>
    <recommendedName>
        <fullName evidence="4">Peptidyl-prolyl cis-trans isomerase</fullName>
        <shortName evidence="4">PPIase</shortName>
        <ecNumber evidence="4">5.2.1.8</ecNumber>
    </recommendedName>
</protein>
<name>A0ABX8BAL9_9BACT</name>
<evidence type="ECO:0000259" key="6">
    <source>
        <dbReference type="PROSITE" id="PS50072"/>
    </source>
</evidence>
<accession>A0ABX8BAL9</accession>
<evidence type="ECO:0000256" key="2">
    <source>
        <dbReference type="ARBA" id="ARBA00023110"/>
    </source>
</evidence>
<dbReference type="PRINTS" id="PR00153">
    <property type="entry name" value="CSAPPISMRASE"/>
</dbReference>
<sequence>MIALTFGCSSPPPSAPPPTSPPVAPPASSTPSSTPSPPAETTPAKRLVATLETTKGRIRFELLPQDAPKTCENFRLLAERKYYNGLTFHRVIKGFMIQTGDPRGDGTGGESAFGGEFADEIDPRSPLYLAGYKAGIVAMANRGPNTNGSQFFIMHRDYQLPPGYTIFGRVFEGQDVVDAIAETPTGPNDRPVTPVRIISATVGEP</sequence>
<dbReference type="GO" id="GO:0016853">
    <property type="term" value="F:isomerase activity"/>
    <property type="evidence" value="ECO:0007669"/>
    <property type="project" value="UniProtKB-KW"/>
</dbReference>
<dbReference type="Pfam" id="PF00160">
    <property type="entry name" value="Pro_isomerase"/>
    <property type="match status" value="1"/>
</dbReference>
<keyword evidence="8" id="KW-1185">Reference proteome</keyword>
<evidence type="ECO:0000256" key="3">
    <source>
        <dbReference type="ARBA" id="ARBA00023235"/>
    </source>
</evidence>
<dbReference type="PANTHER" id="PTHR45625:SF4">
    <property type="entry name" value="PEPTIDYLPROLYL ISOMERASE DOMAIN AND WD REPEAT-CONTAINING PROTEIN 1"/>
    <property type="match status" value="1"/>
</dbReference>
<dbReference type="PROSITE" id="PS00170">
    <property type="entry name" value="CSA_PPIASE_1"/>
    <property type="match status" value="1"/>
</dbReference>
<feature type="compositionally biased region" description="Pro residues" evidence="5">
    <location>
        <begin position="10"/>
        <end position="25"/>
    </location>
</feature>
<evidence type="ECO:0000256" key="1">
    <source>
        <dbReference type="ARBA" id="ARBA00007365"/>
    </source>
</evidence>
<keyword evidence="3 4" id="KW-0413">Isomerase</keyword>
<evidence type="ECO:0000256" key="5">
    <source>
        <dbReference type="SAM" id="MobiDB-lite"/>
    </source>
</evidence>
<dbReference type="SUPFAM" id="SSF50891">
    <property type="entry name" value="Cyclophilin-like"/>
    <property type="match status" value="1"/>
</dbReference>
<dbReference type="PANTHER" id="PTHR45625">
    <property type="entry name" value="PEPTIDYL-PROLYL CIS-TRANS ISOMERASE-RELATED"/>
    <property type="match status" value="1"/>
</dbReference>
<dbReference type="InterPro" id="IPR020892">
    <property type="entry name" value="Cyclophilin-type_PPIase_CS"/>
</dbReference>
<evidence type="ECO:0000313" key="7">
    <source>
        <dbReference type="EMBL" id="QUW03971.1"/>
    </source>
</evidence>
<feature type="domain" description="PPIase cyclophilin-type" evidence="6">
    <location>
        <begin position="48"/>
        <end position="202"/>
    </location>
</feature>
<dbReference type="CDD" id="cd00317">
    <property type="entry name" value="cyclophilin"/>
    <property type="match status" value="1"/>
</dbReference>
<comment type="similarity">
    <text evidence="1 4">Belongs to the cyclophilin-type PPIase family.</text>
</comment>
<reference evidence="7 8" key="1">
    <citation type="submission" date="2021-03" db="EMBL/GenBank/DDBJ databases">
        <title>Genomic and phenotypic characterization of Chloracidobacterium isolates provides evidence for multiple species.</title>
        <authorList>
            <person name="Saini M.K."/>
            <person name="Costas A.M.G."/>
            <person name="Tank M."/>
            <person name="Bryant D.A."/>
        </authorList>
    </citation>
    <scope>NUCLEOTIDE SEQUENCE [LARGE SCALE GENOMIC DNA]</scope>
    <source>
        <strain evidence="7 8">BV2-C</strain>
    </source>
</reference>
<keyword evidence="2 4" id="KW-0697">Rotamase</keyword>
<evidence type="ECO:0000256" key="4">
    <source>
        <dbReference type="RuleBase" id="RU363019"/>
    </source>
</evidence>
<comment type="catalytic activity">
    <reaction evidence="4">
        <text>[protein]-peptidylproline (omega=180) = [protein]-peptidylproline (omega=0)</text>
        <dbReference type="Rhea" id="RHEA:16237"/>
        <dbReference type="Rhea" id="RHEA-COMP:10747"/>
        <dbReference type="Rhea" id="RHEA-COMP:10748"/>
        <dbReference type="ChEBI" id="CHEBI:83833"/>
        <dbReference type="ChEBI" id="CHEBI:83834"/>
        <dbReference type="EC" id="5.2.1.8"/>
    </reaction>
</comment>
<evidence type="ECO:0000313" key="8">
    <source>
        <dbReference type="Proteomes" id="UP000676506"/>
    </source>
</evidence>
<dbReference type="EC" id="5.2.1.8" evidence="4"/>
<comment type="function">
    <text evidence="4">PPIases accelerate the folding of proteins. It catalyzes the cis-trans isomerization of proline imidic peptide bonds in oligopeptides.</text>
</comment>
<dbReference type="InterPro" id="IPR002130">
    <property type="entry name" value="Cyclophilin-type_PPIase_dom"/>
</dbReference>
<dbReference type="Gene3D" id="2.40.100.10">
    <property type="entry name" value="Cyclophilin-like"/>
    <property type="match status" value="1"/>
</dbReference>
<dbReference type="InterPro" id="IPR029000">
    <property type="entry name" value="Cyclophilin-like_dom_sf"/>
</dbReference>
<dbReference type="EMBL" id="CP072648">
    <property type="protein sequence ID" value="QUW03971.1"/>
    <property type="molecule type" value="Genomic_DNA"/>
</dbReference>
<proteinExistence type="inferred from homology"/>